<keyword evidence="3" id="KW-1185">Reference proteome</keyword>
<sequence length="80" mass="8695">MSSLYDSVVDVFVARFDLDREAVLPESTFDDLDLDSLSQIELATALKKRLGVVITDDELAEVAVVADIVALLEQKGVAAR</sequence>
<dbReference type="InterPro" id="IPR036736">
    <property type="entry name" value="ACP-like_sf"/>
</dbReference>
<dbReference type="Proteomes" id="UP001599542">
    <property type="component" value="Unassembled WGS sequence"/>
</dbReference>
<protein>
    <submittedName>
        <fullName evidence="2">Acyl carrier protein</fullName>
    </submittedName>
</protein>
<name>A0ABW6GL45_9ACTN</name>
<evidence type="ECO:0000259" key="1">
    <source>
        <dbReference type="PROSITE" id="PS50075"/>
    </source>
</evidence>
<dbReference type="EMBL" id="JBHYPX010000029">
    <property type="protein sequence ID" value="MFE1353456.1"/>
    <property type="molecule type" value="Genomic_DNA"/>
</dbReference>
<evidence type="ECO:0000313" key="3">
    <source>
        <dbReference type="Proteomes" id="UP001599542"/>
    </source>
</evidence>
<dbReference type="Gene3D" id="1.10.1200.10">
    <property type="entry name" value="ACP-like"/>
    <property type="match status" value="1"/>
</dbReference>
<dbReference type="Pfam" id="PF00550">
    <property type="entry name" value="PP-binding"/>
    <property type="match status" value="1"/>
</dbReference>
<proteinExistence type="predicted"/>
<evidence type="ECO:0000313" key="2">
    <source>
        <dbReference type="EMBL" id="MFE1353456.1"/>
    </source>
</evidence>
<comment type="caution">
    <text evidence="2">The sequence shown here is derived from an EMBL/GenBank/DDBJ whole genome shotgun (WGS) entry which is preliminary data.</text>
</comment>
<feature type="domain" description="Carrier" evidence="1">
    <location>
        <begin position="1"/>
        <end position="76"/>
    </location>
</feature>
<dbReference type="InterPro" id="IPR009081">
    <property type="entry name" value="PP-bd_ACP"/>
</dbReference>
<accession>A0ABW6GL45</accession>
<dbReference type="PROSITE" id="PS50075">
    <property type="entry name" value="CARRIER"/>
    <property type="match status" value="1"/>
</dbReference>
<gene>
    <name evidence="2" type="ORF">ACFW6T_15855</name>
</gene>
<reference evidence="2 3" key="1">
    <citation type="submission" date="2024-09" db="EMBL/GenBank/DDBJ databases">
        <title>The Natural Products Discovery Center: Release of the First 8490 Sequenced Strains for Exploring Actinobacteria Biosynthetic Diversity.</title>
        <authorList>
            <person name="Kalkreuter E."/>
            <person name="Kautsar S.A."/>
            <person name="Yang D."/>
            <person name="Bader C.D."/>
            <person name="Teijaro C.N."/>
            <person name="Fluegel L."/>
            <person name="Davis C.M."/>
            <person name="Simpson J.R."/>
            <person name="Lauterbach L."/>
            <person name="Steele A.D."/>
            <person name="Gui C."/>
            <person name="Meng S."/>
            <person name="Li G."/>
            <person name="Viehrig K."/>
            <person name="Ye F."/>
            <person name="Su P."/>
            <person name="Kiefer A.F."/>
            <person name="Nichols A."/>
            <person name="Cepeda A.J."/>
            <person name="Yan W."/>
            <person name="Fan B."/>
            <person name="Jiang Y."/>
            <person name="Adhikari A."/>
            <person name="Zheng C.-J."/>
            <person name="Schuster L."/>
            <person name="Cowan T.M."/>
            <person name="Smanski M.J."/>
            <person name="Chevrette M.G."/>
            <person name="De Carvalho L.P.S."/>
            <person name="Shen B."/>
        </authorList>
    </citation>
    <scope>NUCLEOTIDE SEQUENCE [LARGE SCALE GENOMIC DNA]</scope>
    <source>
        <strain evidence="2 3">NPDC058753</strain>
    </source>
</reference>
<organism evidence="2 3">
    <name type="scientific">Kitasatospora phosalacinea</name>
    <dbReference type="NCBI Taxonomy" id="2065"/>
    <lineage>
        <taxon>Bacteria</taxon>
        <taxon>Bacillati</taxon>
        <taxon>Actinomycetota</taxon>
        <taxon>Actinomycetes</taxon>
        <taxon>Kitasatosporales</taxon>
        <taxon>Streptomycetaceae</taxon>
        <taxon>Kitasatospora</taxon>
    </lineage>
</organism>
<dbReference type="RefSeq" id="WP_380327489.1">
    <property type="nucleotide sequence ID" value="NZ_JBHYPW010000039.1"/>
</dbReference>
<dbReference type="SUPFAM" id="SSF47336">
    <property type="entry name" value="ACP-like"/>
    <property type="match status" value="1"/>
</dbReference>